<dbReference type="AlphaFoldDB" id="A0A0M3HRN8"/>
<dbReference type="WBParaSite" id="ALUE_0000500001-mRNA-1">
    <property type="protein sequence ID" value="ALUE_0000500001-mRNA-1"/>
    <property type="gene ID" value="ALUE_0000500001"/>
</dbReference>
<dbReference type="Proteomes" id="UP000036681">
    <property type="component" value="Unplaced"/>
</dbReference>
<protein>
    <submittedName>
        <fullName evidence="3">Uncharacterized protein</fullName>
    </submittedName>
</protein>
<evidence type="ECO:0000313" key="2">
    <source>
        <dbReference type="Proteomes" id="UP000036681"/>
    </source>
</evidence>
<organism evidence="2 3">
    <name type="scientific">Ascaris lumbricoides</name>
    <name type="common">Giant roundworm</name>
    <dbReference type="NCBI Taxonomy" id="6252"/>
    <lineage>
        <taxon>Eukaryota</taxon>
        <taxon>Metazoa</taxon>
        <taxon>Ecdysozoa</taxon>
        <taxon>Nematoda</taxon>
        <taxon>Chromadorea</taxon>
        <taxon>Rhabditida</taxon>
        <taxon>Spirurina</taxon>
        <taxon>Ascaridomorpha</taxon>
        <taxon>Ascaridoidea</taxon>
        <taxon>Ascarididae</taxon>
        <taxon>Ascaris</taxon>
    </lineage>
</organism>
<proteinExistence type="predicted"/>
<evidence type="ECO:0000256" key="1">
    <source>
        <dbReference type="SAM" id="MobiDB-lite"/>
    </source>
</evidence>
<accession>A0A0M3HRN8</accession>
<name>A0A0M3HRN8_ASCLU</name>
<keyword evidence="2" id="KW-1185">Reference proteome</keyword>
<sequence>MTTLSEKPTDKMIVDSEEGDGGTDVLSKSNLAKKTKDCHEIVKTSAVAGERRGNLCSVHQNGIRSQVSLEHCQRYQ</sequence>
<feature type="region of interest" description="Disordered" evidence="1">
    <location>
        <begin position="1"/>
        <end position="27"/>
    </location>
</feature>
<reference evidence="3" key="1">
    <citation type="submission" date="2017-02" db="UniProtKB">
        <authorList>
            <consortium name="WormBaseParasite"/>
        </authorList>
    </citation>
    <scope>IDENTIFICATION</scope>
</reference>
<evidence type="ECO:0000313" key="3">
    <source>
        <dbReference type="WBParaSite" id="ALUE_0000500001-mRNA-1"/>
    </source>
</evidence>